<dbReference type="OrthoDB" id="7067843at2"/>
<dbReference type="KEGG" id="fte:Fluta_2131"/>
<dbReference type="eggNOG" id="ENOG5032T0N">
    <property type="taxonomic scope" value="Bacteria"/>
</dbReference>
<protein>
    <recommendedName>
        <fullName evidence="1">GIY-YIG domain-containing protein</fullName>
    </recommendedName>
</protein>
<evidence type="ECO:0000313" key="3">
    <source>
        <dbReference type="Proteomes" id="UP000007463"/>
    </source>
</evidence>
<name>F2I9V9_FLUTR</name>
<dbReference type="STRING" id="755732.Fluta_2131"/>
<keyword evidence="3" id="KW-1185">Reference proteome</keyword>
<evidence type="ECO:0000313" key="2">
    <source>
        <dbReference type="EMBL" id="AEA44117.1"/>
    </source>
</evidence>
<dbReference type="AlphaFoldDB" id="F2I9V9"/>
<dbReference type="PROSITE" id="PS50164">
    <property type="entry name" value="GIY_YIG"/>
    <property type="match status" value="1"/>
</dbReference>
<proteinExistence type="predicted"/>
<organism evidence="2 3">
    <name type="scientific">Fluviicola taffensis (strain DSM 16823 / NCIMB 13979 / RW262)</name>
    <dbReference type="NCBI Taxonomy" id="755732"/>
    <lineage>
        <taxon>Bacteria</taxon>
        <taxon>Pseudomonadati</taxon>
        <taxon>Bacteroidota</taxon>
        <taxon>Flavobacteriia</taxon>
        <taxon>Flavobacteriales</taxon>
        <taxon>Crocinitomicaceae</taxon>
        <taxon>Fluviicola</taxon>
    </lineage>
</organism>
<gene>
    <name evidence="2" type="ordered locus">Fluta_2131</name>
</gene>
<reference evidence="3" key="2">
    <citation type="submission" date="2011-02" db="EMBL/GenBank/DDBJ databases">
        <title>The complete genome of Fluviicola taffensis DSM 16823.</title>
        <authorList>
            <consortium name="US DOE Joint Genome Institute (JGI-PGF)"/>
            <person name="Lucas S."/>
            <person name="Copeland A."/>
            <person name="Lapidus A."/>
            <person name="Bruce D."/>
            <person name="Goodwin L."/>
            <person name="Pitluck S."/>
            <person name="Kyrpides N."/>
            <person name="Mavromatis K."/>
            <person name="Ivanova N."/>
            <person name="Mikhailova N."/>
            <person name="Pagani I."/>
            <person name="Chertkov O."/>
            <person name="Detter J.C."/>
            <person name="Han C."/>
            <person name="Tapia R."/>
            <person name="Land M."/>
            <person name="Hauser L."/>
            <person name="Markowitz V."/>
            <person name="Cheng J.-F."/>
            <person name="Hugenholtz P."/>
            <person name="Woyke T."/>
            <person name="Wu D."/>
            <person name="Tindall B."/>
            <person name="Pomrenke H.G."/>
            <person name="Brambilla E."/>
            <person name="Klenk H.-P."/>
            <person name="Eisen J.A."/>
        </authorList>
    </citation>
    <scope>NUCLEOTIDE SEQUENCE [LARGE SCALE GENOMIC DNA]</scope>
    <source>
        <strain evidence="3">DSM 16823 / RW262 / RW262</strain>
    </source>
</reference>
<evidence type="ECO:0000259" key="1">
    <source>
        <dbReference type="PROSITE" id="PS50164"/>
    </source>
</evidence>
<dbReference type="RefSeq" id="WP_013686887.1">
    <property type="nucleotide sequence ID" value="NC_015321.1"/>
</dbReference>
<sequence length="157" mass="18442">MNNRGSIELGIFDLQITNNQILEIRNSADSVLIPKFKYPFSGSQFKIYLLTDHENVLYIGTTKNSIKNRLRYGLLASGKNGYHGYKWKSQPTIKLHVWCFEGLDKEKIENIEAEFVYLIRKETGKWPIYQNEIHFNNLFDNQGEEIAESLYKQIQYI</sequence>
<reference evidence="2 3" key="1">
    <citation type="journal article" date="2011" name="Stand. Genomic Sci.">
        <title>Complete genome sequence of the gliding freshwater bacterium Fluviicola taffensis type strain (RW262).</title>
        <authorList>
            <person name="Woyke T."/>
            <person name="Chertkov O."/>
            <person name="Lapidus A."/>
            <person name="Nolan M."/>
            <person name="Lucas S."/>
            <person name="Del Rio T.G."/>
            <person name="Tice H."/>
            <person name="Cheng J.F."/>
            <person name="Tapia R."/>
            <person name="Han C."/>
            <person name="Goodwin L."/>
            <person name="Pitluck S."/>
            <person name="Liolios K."/>
            <person name="Pagani I."/>
            <person name="Ivanova N."/>
            <person name="Huntemann M."/>
            <person name="Mavromatis K."/>
            <person name="Mikhailova N."/>
            <person name="Pati A."/>
            <person name="Chen A."/>
            <person name="Palaniappan K."/>
            <person name="Land M."/>
            <person name="Hauser L."/>
            <person name="Brambilla E.M."/>
            <person name="Rohde M."/>
            <person name="Mwirichia R."/>
            <person name="Sikorski J."/>
            <person name="Tindall B.J."/>
            <person name="Goker M."/>
            <person name="Bristow J."/>
            <person name="Eisen J.A."/>
            <person name="Markowitz V."/>
            <person name="Hugenholtz P."/>
            <person name="Klenk H.P."/>
            <person name="Kyrpides N.C."/>
        </authorList>
    </citation>
    <scope>NUCLEOTIDE SEQUENCE [LARGE SCALE GENOMIC DNA]</scope>
    <source>
        <strain evidence="3">DSM 16823 / RW262 / RW262</strain>
    </source>
</reference>
<dbReference type="Proteomes" id="UP000007463">
    <property type="component" value="Chromosome"/>
</dbReference>
<dbReference type="EMBL" id="CP002542">
    <property type="protein sequence ID" value="AEA44117.1"/>
    <property type="molecule type" value="Genomic_DNA"/>
</dbReference>
<feature type="domain" description="GIY-YIG" evidence="1">
    <location>
        <begin position="43"/>
        <end position="125"/>
    </location>
</feature>
<dbReference type="InterPro" id="IPR000305">
    <property type="entry name" value="GIY-YIG_endonuc"/>
</dbReference>
<dbReference type="HOGENOM" id="CLU_1684263_0_0_10"/>
<accession>F2I9V9</accession>